<reference evidence="1 2" key="1">
    <citation type="submission" date="2016-01" db="EMBL/GenBank/DDBJ databases">
        <title>High potential of lignocellulose degradation of a new Verrucomicrobia species.</title>
        <authorList>
            <person name="Wang Y."/>
            <person name="Shi Y."/>
            <person name="Qiu Z."/>
            <person name="Liu S."/>
            <person name="Yang H."/>
        </authorList>
    </citation>
    <scope>NUCLEOTIDE SEQUENCE [LARGE SCALE GENOMIC DNA]</scope>
    <source>
        <strain evidence="1 2">TSB47</strain>
    </source>
</reference>
<evidence type="ECO:0000313" key="1">
    <source>
        <dbReference type="EMBL" id="OAM88218.1"/>
    </source>
</evidence>
<dbReference type="SUPFAM" id="SSF82171">
    <property type="entry name" value="DPP6 N-terminal domain-like"/>
    <property type="match status" value="1"/>
</dbReference>
<sequence length="400" mass="44688">MMNFGPLGSPLLAGWEDPVSGVESRLLSARVAPQQQSFYFCNPSISADGRYYWFYCFFPPAGSANQGRSLAVADFWKNRVTHFPETAFTDASPMVDPRTGETYWCAGLEIWRRGPQAEKAPVLVNRFPESVARNRRPWRLATHLSFSADGKDLNIDAEFGRQWFVGHAPVDGGPVVIWQKSGHCHNHSLFSPADPDLQLLCESASVHPLTGAISDSDNPLRLIRRGGRARPVFPDPIPSGRAVVRKPSHGELIKKPAVATDCRAMHGHHFWGADGRHVWYVHYETGVERVRLGSEVPELVWPHRTVSHAHANADGTLLVLDSLPPDQPEDRRVTFVNVRTGRTIDIVSHMPDLPREFMRYHVHPHPQFCLSDRLVCYTTTVNGRADVAFVSVDALVARTS</sequence>
<name>A0A178IEQ6_9BACT</name>
<evidence type="ECO:0008006" key="3">
    <source>
        <dbReference type="Google" id="ProtNLM"/>
    </source>
</evidence>
<organism evidence="1 2">
    <name type="scientific">Termitidicoccus mucosus</name>
    <dbReference type="NCBI Taxonomy" id="1184151"/>
    <lineage>
        <taxon>Bacteria</taxon>
        <taxon>Pseudomonadati</taxon>
        <taxon>Verrucomicrobiota</taxon>
        <taxon>Opitutia</taxon>
        <taxon>Opitutales</taxon>
        <taxon>Opitutaceae</taxon>
        <taxon>Termitidicoccus</taxon>
    </lineage>
</organism>
<comment type="caution">
    <text evidence="1">The sequence shown here is derived from an EMBL/GenBank/DDBJ whole genome shotgun (WGS) entry which is preliminary data.</text>
</comment>
<dbReference type="OrthoDB" id="8432779at2"/>
<proteinExistence type="predicted"/>
<dbReference type="STRING" id="1184151.AW736_18210"/>
<dbReference type="Proteomes" id="UP000078486">
    <property type="component" value="Unassembled WGS sequence"/>
</dbReference>
<dbReference type="AlphaFoldDB" id="A0A178IEQ6"/>
<keyword evidence="2" id="KW-1185">Reference proteome</keyword>
<dbReference type="Gene3D" id="2.130.10.10">
    <property type="entry name" value="YVTN repeat-like/Quinoprotein amine dehydrogenase"/>
    <property type="match status" value="2"/>
</dbReference>
<gene>
    <name evidence="1" type="ORF">AW736_18210</name>
</gene>
<evidence type="ECO:0000313" key="2">
    <source>
        <dbReference type="Proteomes" id="UP000078486"/>
    </source>
</evidence>
<dbReference type="InterPro" id="IPR015943">
    <property type="entry name" value="WD40/YVTN_repeat-like_dom_sf"/>
</dbReference>
<protein>
    <recommendedName>
        <fullName evidence="3">Oligogalacturonate lyase domain-containing protein</fullName>
    </recommendedName>
</protein>
<accession>A0A178IEQ6</accession>
<dbReference type="EMBL" id="LRRQ01000142">
    <property type="protein sequence ID" value="OAM88218.1"/>
    <property type="molecule type" value="Genomic_DNA"/>
</dbReference>